<accession>A0A2W1JTL0</accession>
<dbReference type="PROSITE" id="PS50851">
    <property type="entry name" value="CHEW"/>
    <property type="match status" value="1"/>
</dbReference>
<evidence type="ECO:0000313" key="3">
    <source>
        <dbReference type="Proteomes" id="UP000248857"/>
    </source>
</evidence>
<evidence type="ECO:0000313" key="2">
    <source>
        <dbReference type="EMBL" id="PZD71967.1"/>
    </source>
</evidence>
<dbReference type="GO" id="GO:0007165">
    <property type="term" value="P:signal transduction"/>
    <property type="evidence" value="ECO:0007669"/>
    <property type="project" value="InterPro"/>
</dbReference>
<comment type="caution">
    <text evidence="2">The sequence shown here is derived from an EMBL/GenBank/DDBJ whole genome shotgun (WGS) entry which is preliminary data.</text>
</comment>
<dbReference type="RefSeq" id="WP_110987602.1">
    <property type="nucleotide sequence ID" value="NZ_CAWNWM010000013.1"/>
</dbReference>
<dbReference type="Proteomes" id="UP000248857">
    <property type="component" value="Unassembled WGS sequence"/>
</dbReference>
<dbReference type="Gene3D" id="2.30.30.40">
    <property type="entry name" value="SH3 Domains"/>
    <property type="match status" value="1"/>
</dbReference>
<dbReference type="OrthoDB" id="571837at2"/>
<evidence type="ECO:0000259" key="1">
    <source>
        <dbReference type="PROSITE" id="PS50851"/>
    </source>
</evidence>
<dbReference type="Pfam" id="PF01584">
    <property type="entry name" value="CheW"/>
    <property type="match status" value="1"/>
</dbReference>
<reference evidence="2 3" key="1">
    <citation type="journal article" date="2018" name="Sci. Rep.">
        <title>A novel species of the marine cyanobacterium Acaryochloris with a unique pigment content and lifestyle.</title>
        <authorList>
            <person name="Partensky F."/>
            <person name="Six C."/>
            <person name="Ratin M."/>
            <person name="Garczarek L."/>
            <person name="Vaulot D."/>
            <person name="Probert I."/>
            <person name="Calteau A."/>
            <person name="Gourvil P."/>
            <person name="Marie D."/>
            <person name="Grebert T."/>
            <person name="Bouchier C."/>
            <person name="Le Panse S."/>
            <person name="Gachenot M."/>
            <person name="Rodriguez F."/>
            <person name="Garrido J.L."/>
        </authorList>
    </citation>
    <scope>NUCLEOTIDE SEQUENCE [LARGE SCALE GENOMIC DNA]</scope>
    <source>
        <strain evidence="2 3">RCC1774</strain>
    </source>
</reference>
<organism evidence="2 3">
    <name type="scientific">Acaryochloris thomasi RCC1774</name>
    <dbReference type="NCBI Taxonomy" id="1764569"/>
    <lineage>
        <taxon>Bacteria</taxon>
        <taxon>Bacillati</taxon>
        <taxon>Cyanobacteriota</taxon>
        <taxon>Cyanophyceae</taxon>
        <taxon>Acaryochloridales</taxon>
        <taxon>Acaryochloridaceae</taxon>
        <taxon>Acaryochloris</taxon>
        <taxon>Acaryochloris thomasi</taxon>
    </lineage>
</organism>
<keyword evidence="3" id="KW-1185">Reference proteome</keyword>
<feature type="domain" description="CheW-like" evidence="1">
    <location>
        <begin position="18"/>
        <end position="165"/>
    </location>
</feature>
<name>A0A2W1JTL0_9CYAN</name>
<dbReference type="GO" id="GO:0006935">
    <property type="term" value="P:chemotaxis"/>
    <property type="evidence" value="ECO:0007669"/>
    <property type="project" value="InterPro"/>
</dbReference>
<dbReference type="Gene3D" id="2.40.50.180">
    <property type="entry name" value="CheA-289, Domain 4"/>
    <property type="match status" value="1"/>
</dbReference>
<dbReference type="SUPFAM" id="SSF50341">
    <property type="entry name" value="CheW-like"/>
    <property type="match status" value="1"/>
</dbReference>
<sequence length="165" mass="18415">MAILSSARSRRGRKAEVTEQFIAFRLRQEWFGLPIESVYRVVTMGKVFGDPDETGVGLTRYQDQDLLVIDVSHRIFSEASTLPATVPKQNNDQRSLIIIKNSKGELVGLPIDSQPEVKRFSRSQFVPLPATYAARSKIRCLSSMMAKTAEDTALFLLDPDQVGAI</sequence>
<dbReference type="InterPro" id="IPR036061">
    <property type="entry name" value="CheW-like_dom_sf"/>
</dbReference>
<protein>
    <recommendedName>
        <fullName evidence="1">CheW-like domain-containing protein</fullName>
    </recommendedName>
</protein>
<gene>
    <name evidence="2" type="ORF">C1752_04369</name>
</gene>
<dbReference type="InterPro" id="IPR002545">
    <property type="entry name" value="CheW-lke_dom"/>
</dbReference>
<dbReference type="AlphaFoldDB" id="A0A2W1JTL0"/>
<proteinExistence type="predicted"/>
<dbReference type="EMBL" id="PQWO01000013">
    <property type="protein sequence ID" value="PZD71967.1"/>
    <property type="molecule type" value="Genomic_DNA"/>
</dbReference>